<dbReference type="Proteomes" id="UP000260808">
    <property type="component" value="Unassembled WGS sequence"/>
</dbReference>
<feature type="domain" description="CdaR GGDEF-like" evidence="3">
    <location>
        <begin position="68"/>
        <end position="186"/>
    </location>
</feature>
<accession>A0A2N5NNV6</accession>
<name>A0A2N5NNV6_MEDGN</name>
<comment type="caution">
    <text evidence="8">The sequence shown here is derived from an EMBL/GenBank/DDBJ whole genome shotgun (WGS) entry which is preliminary data.</text>
</comment>
<dbReference type="EMBL" id="JAJBOM010000011">
    <property type="protein sequence ID" value="MCB5619323.1"/>
    <property type="molecule type" value="Genomic_DNA"/>
</dbReference>
<dbReference type="EMBL" id="QRQE01000037">
    <property type="protein sequence ID" value="RHM72539.1"/>
    <property type="molecule type" value="Genomic_DNA"/>
</dbReference>
<dbReference type="EMBL" id="QRIS01000015">
    <property type="protein sequence ID" value="RHG83667.1"/>
    <property type="molecule type" value="Genomic_DNA"/>
</dbReference>
<dbReference type="AlphaFoldDB" id="A0A2N5NNV6"/>
<reference evidence="18 19" key="1">
    <citation type="submission" date="2018-08" db="EMBL/GenBank/DDBJ databases">
        <title>A genome reference for cultivated species of the human gut microbiota.</title>
        <authorList>
            <person name="Zou Y."/>
            <person name="Xue W."/>
            <person name="Luo G."/>
        </authorList>
    </citation>
    <scope>NUCLEOTIDE SEQUENCE [LARGE SCALE GENOMIC DNA]</scope>
    <source>
        <strain evidence="13 19">AF19-16AC</strain>
        <strain evidence="12 24">AF27-4BH</strain>
        <strain evidence="17 22">AF33-12</strain>
        <strain evidence="16 20">AM21-18</strain>
        <strain evidence="15 23">AM22-7AC</strain>
        <strain evidence="14 21">AM32-6</strain>
        <strain evidence="11 18">TF01-20-2</strain>
    </source>
</reference>
<evidence type="ECO:0000313" key="23">
    <source>
        <dbReference type="Proteomes" id="UP000285697"/>
    </source>
</evidence>
<dbReference type="EMBL" id="JAJBNC010000008">
    <property type="protein sequence ID" value="MCB5493336.1"/>
    <property type="molecule type" value="Genomic_DNA"/>
</dbReference>
<evidence type="ECO:0000313" key="5">
    <source>
        <dbReference type="EMBL" id="MCB5619323.1"/>
    </source>
</evidence>
<evidence type="ECO:0000313" key="9">
    <source>
        <dbReference type="EMBL" id="NSI58689.1"/>
    </source>
</evidence>
<evidence type="ECO:0000259" key="2">
    <source>
        <dbReference type="Pfam" id="PF13556"/>
    </source>
</evidence>
<dbReference type="GeneID" id="57434084"/>
<dbReference type="EMBL" id="JAPZEG010000014">
    <property type="protein sequence ID" value="MDE1204241.1"/>
    <property type="molecule type" value="Genomic_DNA"/>
</dbReference>
<dbReference type="EMBL" id="JAAIRM010000010">
    <property type="protein sequence ID" value="NSI19181.1"/>
    <property type="molecule type" value="Genomic_DNA"/>
</dbReference>
<dbReference type="Proteomes" id="UP000283834">
    <property type="component" value="Unassembled WGS sequence"/>
</dbReference>
<evidence type="ECO:0000313" key="15">
    <source>
        <dbReference type="EMBL" id="RHG21147.1"/>
    </source>
</evidence>
<dbReference type="PANTHER" id="PTHR33744">
    <property type="entry name" value="CARBOHYDRATE DIACID REGULATOR"/>
    <property type="match status" value="1"/>
</dbReference>
<dbReference type="STRING" id="33038.GCA_900067245_02168"/>
<dbReference type="InterPro" id="IPR042070">
    <property type="entry name" value="PucR_C-HTH_sf"/>
</dbReference>
<dbReference type="EMBL" id="QSIR01000014">
    <property type="protein sequence ID" value="RHD05556.1"/>
    <property type="molecule type" value="Genomic_DNA"/>
</dbReference>
<dbReference type="Gene3D" id="1.10.10.2840">
    <property type="entry name" value="PucR C-terminal helix-turn-helix domain"/>
    <property type="match status" value="1"/>
</dbReference>
<evidence type="ECO:0000313" key="22">
    <source>
        <dbReference type="Proteomes" id="UP000285610"/>
    </source>
</evidence>
<evidence type="ECO:0000313" key="6">
    <source>
        <dbReference type="EMBL" id="MDB8685913.1"/>
    </source>
</evidence>
<gene>
    <name evidence="16" type="ORF">DW243_09840</name>
    <name evidence="15" type="ORF">DW270_04860</name>
    <name evidence="14" type="ORF">DW812_10415</name>
    <name evidence="13" type="ORF">DWX36_06250</name>
    <name evidence="12" type="ORF">DWY88_07950</name>
    <name evidence="17" type="ORF">DWZ50_13690</name>
    <name evidence="11" type="ORF">DXC31_07050</name>
    <name evidence="8" type="ORF">G4958_07455</name>
    <name evidence="10" type="ORF">G4981_07800</name>
    <name evidence="9" type="ORF">G4993_09770</name>
    <name evidence="5" type="ORF">LIQ08_09195</name>
    <name evidence="4" type="ORF">LIQ10_06225</name>
    <name evidence="7" type="ORF">O4N78_11835</name>
    <name evidence="6" type="ORF">PNW85_04375</name>
</gene>
<evidence type="ECO:0000313" key="12">
    <source>
        <dbReference type="EMBL" id="RGQ68047.1"/>
    </source>
</evidence>
<dbReference type="Proteomes" id="UP000285697">
    <property type="component" value="Unassembled WGS sequence"/>
</dbReference>
<evidence type="ECO:0000313" key="18">
    <source>
        <dbReference type="Proteomes" id="UP000260808"/>
    </source>
</evidence>
<evidence type="ECO:0000256" key="1">
    <source>
        <dbReference type="ARBA" id="ARBA00006754"/>
    </source>
</evidence>
<dbReference type="Proteomes" id="UP001296643">
    <property type="component" value="Unassembled WGS sequence"/>
</dbReference>
<dbReference type="EMBL" id="JAQMLA010000008">
    <property type="protein sequence ID" value="MDB8685913.1"/>
    <property type="molecule type" value="Genomic_DNA"/>
</dbReference>
<reference evidence="7" key="5">
    <citation type="submission" date="2022-12" db="EMBL/GenBank/DDBJ databases">
        <title>Genome of R. gnavus strain RSHDN_120.</title>
        <authorList>
            <person name="Abdugheni R."/>
        </authorList>
    </citation>
    <scope>NUCLEOTIDE SEQUENCE</scope>
    <source>
        <strain evidence="7">RSHDN_120</strain>
    </source>
</reference>
<reference evidence="6" key="6">
    <citation type="submission" date="2023-01" db="EMBL/GenBank/DDBJ databases">
        <title>Human gut microbiome strain richness.</title>
        <authorList>
            <person name="Chen-Liaw A."/>
        </authorList>
    </citation>
    <scope>NUCLEOTIDE SEQUENCE</scope>
    <source>
        <strain evidence="6">RTP21484st1_H11_RTP21484_190118</strain>
    </source>
</reference>
<evidence type="ECO:0000313" key="24">
    <source>
        <dbReference type="Proteomes" id="UP000286137"/>
    </source>
</evidence>
<reference evidence="8" key="2">
    <citation type="journal article" date="2020" name="Cell Host Microbe">
        <title>Functional and Genomic Variation between Human-Derived Isolates of Lachnospiraceae Reveals Inter- and Intra-Species Diversity.</title>
        <authorList>
            <person name="Sorbara M.T."/>
            <person name="Littmann E.R."/>
            <person name="Fontana E."/>
            <person name="Moody T.U."/>
            <person name="Kohout C.E."/>
            <person name="Gjonbalaj M."/>
            <person name="Eaton V."/>
            <person name="Seok R."/>
            <person name="Leiner I.M."/>
            <person name="Pamer E.G."/>
        </authorList>
    </citation>
    <scope>NUCLEOTIDE SEQUENCE</scope>
    <source>
        <strain evidence="10">MSK.11.9</strain>
        <strain evidence="9">MSK.15.32</strain>
        <strain evidence="8">MSK.22.53</strain>
    </source>
</reference>
<dbReference type="Pfam" id="PF17853">
    <property type="entry name" value="GGDEF_2"/>
    <property type="match status" value="1"/>
</dbReference>
<evidence type="ECO:0000313" key="10">
    <source>
        <dbReference type="EMBL" id="NSI65175.1"/>
    </source>
</evidence>
<dbReference type="Proteomes" id="UP001212160">
    <property type="component" value="Unassembled WGS sequence"/>
</dbReference>
<evidence type="ECO:0000313" key="13">
    <source>
        <dbReference type="EMBL" id="RGT40150.1"/>
    </source>
</evidence>
<evidence type="ECO:0000313" key="16">
    <source>
        <dbReference type="EMBL" id="RHG83667.1"/>
    </source>
</evidence>
<reference evidence="8" key="3">
    <citation type="submission" date="2020-02" db="EMBL/GenBank/DDBJ databases">
        <authorList>
            <person name="Littmann E."/>
            <person name="Sorbara M."/>
        </authorList>
    </citation>
    <scope>NUCLEOTIDE SEQUENCE</scope>
    <source>
        <strain evidence="10">MSK.11.9</strain>
        <strain evidence="9">MSK.15.32</strain>
        <strain evidence="8">MSK.22.53</strain>
    </source>
</reference>
<dbReference type="InterPro" id="IPR025736">
    <property type="entry name" value="PucR_C-HTH_dom"/>
</dbReference>
<evidence type="ECO:0000313" key="19">
    <source>
        <dbReference type="Proteomes" id="UP000283834"/>
    </source>
</evidence>
<reference evidence="4" key="4">
    <citation type="submission" date="2021-10" db="EMBL/GenBank/DDBJ databases">
        <title>Collection of gut derived symbiotic bacterial strains cultured from healthy donors.</title>
        <authorList>
            <person name="Lin H."/>
            <person name="Littmann E."/>
            <person name="Claire K."/>
            <person name="Pamer E."/>
        </authorList>
    </citation>
    <scope>NUCLEOTIDE SEQUENCE</scope>
    <source>
        <strain evidence="5">MSK.23.18</strain>
        <strain evidence="4">MSK.23.4</strain>
    </source>
</reference>
<evidence type="ECO:0000313" key="7">
    <source>
        <dbReference type="EMBL" id="MDE1204241.1"/>
    </source>
</evidence>
<evidence type="ECO:0000313" key="4">
    <source>
        <dbReference type="EMBL" id="MCB5493336.1"/>
    </source>
</evidence>
<dbReference type="EMBL" id="QRIA01000004">
    <property type="protein sequence ID" value="RHG21147.1"/>
    <property type="molecule type" value="Genomic_DNA"/>
</dbReference>
<dbReference type="Proteomes" id="UP001297370">
    <property type="component" value="Unassembled WGS sequence"/>
</dbReference>
<dbReference type="EMBL" id="JAAIRV010000017">
    <property type="protein sequence ID" value="NSI58689.1"/>
    <property type="molecule type" value="Genomic_DNA"/>
</dbReference>
<dbReference type="InterPro" id="IPR009057">
    <property type="entry name" value="Homeodomain-like_sf"/>
</dbReference>
<protein>
    <submittedName>
        <fullName evidence="4">Helix-turn-helix domain-containing protein</fullName>
    </submittedName>
    <submittedName>
        <fullName evidence="8">PucR family transcriptional regulator</fullName>
    </submittedName>
</protein>
<proteinExistence type="inferred from homology"/>
<dbReference type="Proteomes" id="UP001296581">
    <property type="component" value="Unassembled WGS sequence"/>
</dbReference>
<evidence type="ECO:0000313" key="11">
    <source>
        <dbReference type="EMBL" id="RGM23407.1"/>
    </source>
</evidence>
<dbReference type="Proteomes" id="UP001149331">
    <property type="component" value="Unassembled WGS sequence"/>
</dbReference>
<dbReference type="Proteomes" id="UP000286137">
    <property type="component" value="Unassembled WGS sequence"/>
</dbReference>
<dbReference type="EMBL" id="JAAIRY010000010">
    <property type="protein sequence ID" value="NSI65175.1"/>
    <property type="molecule type" value="Genomic_DNA"/>
</dbReference>
<organism evidence="8 25">
    <name type="scientific">Mediterraneibacter gnavus</name>
    <name type="common">Ruminococcus gnavus</name>
    <dbReference type="NCBI Taxonomy" id="33038"/>
    <lineage>
        <taxon>Bacteria</taxon>
        <taxon>Bacillati</taxon>
        <taxon>Bacillota</taxon>
        <taxon>Clostridia</taxon>
        <taxon>Lachnospirales</taxon>
        <taxon>Lachnospiraceae</taxon>
        <taxon>Mediterraneibacter</taxon>
    </lineage>
</organism>
<dbReference type="InterPro" id="IPR051448">
    <property type="entry name" value="CdaR-like_regulators"/>
</dbReference>
<evidence type="ECO:0000313" key="8">
    <source>
        <dbReference type="EMBL" id="NSI19181.1"/>
    </source>
</evidence>
<feature type="domain" description="PucR C-terminal helix-turn-helix" evidence="2">
    <location>
        <begin position="238"/>
        <end position="291"/>
    </location>
</feature>
<evidence type="ECO:0000313" key="14">
    <source>
        <dbReference type="EMBL" id="RHD05556.1"/>
    </source>
</evidence>
<dbReference type="Proteomes" id="UP000284472">
    <property type="component" value="Unassembled WGS sequence"/>
</dbReference>
<sequence>MNHTAELEKALTDLRHITGISMEIHAETEEEVTKALEQLKLLSSAYKEKYNKIHFLQSLMTDSIPTYNVYDRAARLHIAPEEPRILYLLETSHSLDEDISEILKNLFPSQSGAFRIPLTEASCAILCPVRSLADSSQETVHLTARMIVDTVNAEALARVRVSYSKTLHNLLDLSTAFRETSLALKVGKLFYSEQTVFPYNRLGIGRLIYRLPTSLCENFLHEIFGEEIPQALDEETTATVNKFLQNNLNIAETSRQLHMHRNTLIYRLEQIEKRTGLDLRQFEDAMTFKIASMVMNYLYTERNIPHE</sequence>
<evidence type="ECO:0000259" key="3">
    <source>
        <dbReference type="Pfam" id="PF17853"/>
    </source>
</evidence>
<dbReference type="Proteomes" id="UP000283981">
    <property type="component" value="Unassembled WGS sequence"/>
</dbReference>
<dbReference type="Proteomes" id="UP000285610">
    <property type="component" value="Unassembled WGS sequence"/>
</dbReference>
<dbReference type="RefSeq" id="WP_004844017.1">
    <property type="nucleotide sequence ID" value="NZ_AP031446.1"/>
</dbReference>
<dbReference type="EMBL" id="QRWQ01000004">
    <property type="protein sequence ID" value="RGT40150.1"/>
    <property type="molecule type" value="Genomic_DNA"/>
</dbReference>
<dbReference type="PANTHER" id="PTHR33744:SF15">
    <property type="entry name" value="CARBOHYDRATE DIACID REGULATOR"/>
    <property type="match status" value="1"/>
</dbReference>
<comment type="similarity">
    <text evidence="1">Belongs to the CdaR family.</text>
</comment>
<dbReference type="Proteomes" id="UP001297422">
    <property type="component" value="Unassembled WGS sequence"/>
</dbReference>
<dbReference type="InterPro" id="IPR041522">
    <property type="entry name" value="CdaR_GGDEF"/>
</dbReference>
<dbReference type="EMBL" id="QSSX01000013">
    <property type="protein sequence ID" value="RGM23407.1"/>
    <property type="molecule type" value="Genomic_DNA"/>
</dbReference>
<dbReference type="EMBL" id="QRTJ01000012">
    <property type="protein sequence ID" value="RGQ68047.1"/>
    <property type="molecule type" value="Genomic_DNA"/>
</dbReference>
<evidence type="ECO:0000313" key="21">
    <source>
        <dbReference type="Proteomes" id="UP000284472"/>
    </source>
</evidence>
<evidence type="ECO:0000313" key="20">
    <source>
        <dbReference type="Proteomes" id="UP000283981"/>
    </source>
</evidence>
<dbReference type="Proteomes" id="UP001296580">
    <property type="component" value="Unassembled WGS sequence"/>
</dbReference>
<dbReference type="Pfam" id="PF13556">
    <property type="entry name" value="HTH_30"/>
    <property type="match status" value="1"/>
</dbReference>
<evidence type="ECO:0000313" key="17">
    <source>
        <dbReference type="EMBL" id="RHM72539.1"/>
    </source>
</evidence>
<evidence type="ECO:0000313" key="25">
    <source>
        <dbReference type="Proteomes" id="UP001296643"/>
    </source>
</evidence>
<dbReference type="SUPFAM" id="SSF46689">
    <property type="entry name" value="Homeodomain-like"/>
    <property type="match status" value="1"/>
</dbReference>